<gene>
    <name evidence="1" type="ORF">T03_9171</name>
</gene>
<reference evidence="1 2" key="1">
    <citation type="submission" date="2015-01" db="EMBL/GenBank/DDBJ databases">
        <title>Evolution of Trichinella species and genotypes.</title>
        <authorList>
            <person name="Korhonen P.K."/>
            <person name="Edoardo P."/>
            <person name="Giuseppe L.R."/>
            <person name="Gasser R.B."/>
        </authorList>
    </citation>
    <scope>NUCLEOTIDE SEQUENCE [LARGE SCALE GENOMIC DNA]</scope>
    <source>
        <strain evidence="1">ISS120</strain>
    </source>
</reference>
<organism evidence="1 2">
    <name type="scientific">Trichinella britovi</name>
    <name type="common">Parasitic roundworm</name>
    <dbReference type="NCBI Taxonomy" id="45882"/>
    <lineage>
        <taxon>Eukaryota</taxon>
        <taxon>Metazoa</taxon>
        <taxon>Ecdysozoa</taxon>
        <taxon>Nematoda</taxon>
        <taxon>Enoplea</taxon>
        <taxon>Dorylaimia</taxon>
        <taxon>Trichinellida</taxon>
        <taxon>Trichinellidae</taxon>
        <taxon>Trichinella</taxon>
    </lineage>
</organism>
<protein>
    <submittedName>
        <fullName evidence="1">Uncharacterized protein</fullName>
    </submittedName>
</protein>
<dbReference type="AlphaFoldDB" id="A0A0V1CXZ9"/>
<name>A0A0V1CXZ9_TRIBR</name>
<evidence type="ECO:0000313" key="2">
    <source>
        <dbReference type="Proteomes" id="UP000054653"/>
    </source>
</evidence>
<proteinExistence type="predicted"/>
<sequence length="88" mass="9904">MQGHNMVDLFQASAFMYADLRSSISGLEENTAAANRLHTISILPEQHMELLLILIPSLKPIVSQHASWRFCWFENSHPISSYDTSGNS</sequence>
<dbReference type="Proteomes" id="UP000054653">
    <property type="component" value="Unassembled WGS sequence"/>
</dbReference>
<evidence type="ECO:0000313" key="1">
    <source>
        <dbReference type="EMBL" id="KRY54054.1"/>
    </source>
</evidence>
<keyword evidence="2" id="KW-1185">Reference proteome</keyword>
<dbReference type="EMBL" id="JYDI01000075">
    <property type="protein sequence ID" value="KRY54054.1"/>
    <property type="molecule type" value="Genomic_DNA"/>
</dbReference>
<accession>A0A0V1CXZ9</accession>
<comment type="caution">
    <text evidence="1">The sequence shown here is derived from an EMBL/GenBank/DDBJ whole genome shotgun (WGS) entry which is preliminary data.</text>
</comment>